<comment type="caution">
    <text evidence="1">The sequence shown here is derived from an EMBL/GenBank/DDBJ whole genome shotgun (WGS) entry which is preliminary data.</text>
</comment>
<keyword evidence="2" id="KW-1185">Reference proteome</keyword>
<dbReference type="Proteomes" id="UP001296776">
    <property type="component" value="Unassembled WGS sequence"/>
</dbReference>
<organism evidence="1 2">
    <name type="scientific">Halochromatium glycolicum</name>
    <dbReference type="NCBI Taxonomy" id="85075"/>
    <lineage>
        <taxon>Bacteria</taxon>
        <taxon>Pseudomonadati</taxon>
        <taxon>Pseudomonadota</taxon>
        <taxon>Gammaproteobacteria</taxon>
        <taxon>Chromatiales</taxon>
        <taxon>Chromatiaceae</taxon>
        <taxon>Halochromatium</taxon>
    </lineage>
</organism>
<evidence type="ECO:0000313" key="1">
    <source>
        <dbReference type="EMBL" id="MBK1706756.1"/>
    </source>
</evidence>
<name>A0AAJ0U7I2_9GAMM</name>
<evidence type="ECO:0000313" key="2">
    <source>
        <dbReference type="Proteomes" id="UP001296776"/>
    </source>
</evidence>
<reference evidence="1" key="2">
    <citation type="journal article" date="2020" name="Microorganisms">
        <title>Osmotic Adaptation and Compatible Solute Biosynthesis of Phototrophic Bacteria as Revealed from Genome Analyses.</title>
        <authorList>
            <person name="Imhoff J.F."/>
            <person name="Rahn T."/>
            <person name="Kunzel S."/>
            <person name="Keller A."/>
            <person name="Neulinger S.C."/>
        </authorList>
    </citation>
    <scope>NUCLEOTIDE SEQUENCE</scope>
    <source>
        <strain evidence="1">DSM 11080</strain>
    </source>
</reference>
<protein>
    <submittedName>
        <fullName evidence="1">Uncharacterized protein</fullName>
    </submittedName>
</protein>
<sequence length="419" mass="44500">MLRLLSSLIGLLLVLGLALSALVLSTRDSAPELPASAAADMRSRQARAQAQFVDRLQAGGDAVIELGSADLDLLLASLLAEQMSEARARVTVGDDRAQITLSTPLPEALGGWLNLEADLVQSGQGLAIGRLELGSLSLPPTLATPVVQQILSLLGVPDLLSSIALKPGAVELRPAADDQLANGPPLVAFADAERVRVLEAQRRLYELIERRGSRRPVDAAELLAELIASPSLENGDPAAENRAAILALAVYVNGRSIPDPASHARKPKVTLHLHGRDDWAQHFFTSAALQVKGGSGLANLIGFAKELHDSGGSSGFSFKDLAANRAGNRFAELAVGDPGTARRIRAMARGGFSDEDLVPAPDWLPERMSRATFRRDFGGRDGRMYQVVVNEIERRIGQLPIVRALEAAAGNTVPTHAVR</sequence>
<dbReference type="RefSeq" id="WP_200348229.1">
    <property type="nucleotide sequence ID" value="NZ_NRSJ01000050.1"/>
</dbReference>
<accession>A0AAJ0U7I2</accession>
<gene>
    <name evidence="1" type="ORF">CKO40_19970</name>
</gene>
<reference evidence="1" key="1">
    <citation type="submission" date="2017-08" db="EMBL/GenBank/DDBJ databases">
        <authorList>
            <person name="Imhoff J.F."/>
            <person name="Rahn T."/>
            <person name="Kuenzel S."/>
            <person name="Neulinger S.C."/>
        </authorList>
    </citation>
    <scope>NUCLEOTIDE SEQUENCE</scope>
    <source>
        <strain evidence="1">DSM 11080</strain>
    </source>
</reference>
<dbReference type="AlphaFoldDB" id="A0AAJ0U7I2"/>
<proteinExistence type="predicted"/>
<dbReference type="EMBL" id="NRSJ01000050">
    <property type="protein sequence ID" value="MBK1706756.1"/>
    <property type="molecule type" value="Genomic_DNA"/>
</dbReference>